<evidence type="ECO:0000313" key="8">
    <source>
        <dbReference type="EMBL" id="BAM04723.1"/>
    </source>
</evidence>
<dbReference type="AlphaFoldDB" id="I0IHI5"/>
<reference evidence="8 9" key="1">
    <citation type="submission" date="2012-02" db="EMBL/GenBank/DDBJ databases">
        <title>Complete genome sequence of Phycisphaera mikurensis NBRC 102666.</title>
        <authorList>
            <person name="Ankai A."/>
            <person name="Hosoyama A."/>
            <person name="Terui Y."/>
            <person name="Sekine M."/>
            <person name="Fukai R."/>
            <person name="Kato Y."/>
            <person name="Nakamura S."/>
            <person name="Yamada-Narita S."/>
            <person name="Kawakoshi A."/>
            <person name="Fukunaga Y."/>
            <person name="Yamazaki S."/>
            <person name="Fujita N."/>
        </authorList>
    </citation>
    <scope>NUCLEOTIDE SEQUENCE [LARGE SCALE GENOMIC DNA]</scope>
    <source>
        <strain evidence="9">NBRC 102666 / KCTC 22515 / FYK2301M01</strain>
    </source>
</reference>
<dbReference type="GO" id="GO:0016746">
    <property type="term" value="F:acyltransferase activity"/>
    <property type="evidence" value="ECO:0007669"/>
    <property type="project" value="InterPro"/>
</dbReference>
<feature type="transmembrane region" description="Helical" evidence="6">
    <location>
        <begin position="365"/>
        <end position="385"/>
    </location>
</feature>
<feature type="transmembrane region" description="Helical" evidence="6">
    <location>
        <begin position="330"/>
        <end position="353"/>
    </location>
</feature>
<dbReference type="eggNOG" id="COG0204">
    <property type="taxonomic scope" value="Bacteria"/>
</dbReference>
<dbReference type="SMART" id="SM00563">
    <property type="entry name" value="PlsC"/>
    <property type="match status" value="1"/>
</dbReference>
<keyword evidence="4 6" id="KW-1133">Transmembrane helix</keyword>
<dbReference type="GO" id="GO:0022857">
    <property type="term" value="F:transmembrane transporter activity"/>
    <property type="evidence" value="ECO:0007669"/>
    <property type="project" value="InterPro"/>
</dbReference>
<dbReference type="Proteomes" id="UP000007881">
    <property type="component" value="Chromosome"/>
</dbReference>
<dbReference type="eggNOG" id="COG2814">
    <property type="taxonomic scope" value="Bacteria"/>
</dbReference>
<dbReference type="PANTHER" id="PTHR23513">
    <property type="entry name" value="INTEGRAL MEMBRANE EFFLUX PROTEIN-RELATED"/>
    <property type="match status" value="1"/>
</dbReference>
<evidence type="ECO:0000256" key="5">
    <source>
        <dbReference type="ARBA" id="ARBA00023136"/>
    </source>
</evidence>
<dbReference type="KEGG" id="phm:PSMK_25640"/>
<feature type="transmembrane region" description="Helical" evidence="6">
    <location>
        <begin position="82"/>
        <end position="102"/>
    </location>
</feature>
<dbReference type="Pfam" id="PF07690">
    <property type="entry name" value="MFS_1"/>
    <property type="match status" value="1"/>
</dbReference>
<dbReference type="SUPFAM" id="SSF69593">
    <property type="entry name" value="Glycerol-3-phosphate (1)-acyltransferase"/>
    <property type="match status" value="1"/>
</dbReference>
<evidence type="ECO:0000256" key="1">
    <source>
        <dbReference type="ARBA" id="ARBA00004651"/>
    </source>
</evidence>
<dbReference type="PANTHER" id="PTHR23513:SF6">
    <property type="entry name" value="MAJOR FACILITATOR SUPERFAMILY ASSOCIATED DOMAIN-CONTAINING PROTEIN"/>
    <property type="match status" value="1"/>
</dbReference>
<dbReference type="OrthoDB" id="9803035at2"/>
<comment type="subcellular location">
    <subcellularLocation>
        <location evidence="1">Cell membrane</location>
        <topology evidence="1">Multi-pass membrane protein</topology>
    </subcellularLocation>
</comment>
<evidence type="ECO:0000259" key="7">
    <source>
        <dbReference type="SMART" id="SM00563"/>
    </source>
</evidence>
<sequence length="647" mass="71599">MFTKPLTPLWRNLSFTLMWTSTAASGFGDRMMMVAALALLGALGAASESTALNAGTQFWFFLPYLFFSLPAGWLSDHLPRKWVMFFCDESRAAILFLGFWLIPPDLTTGGIPLEDHWKVMGVLFLVGTAASFFNPARSSIVPQVVAPKQLQAGNAILLSISVIASMIGLVVGGYLIDPDEGSTVKNGLWLAFLLYAVSGTFFTFMRVKDPVVEDPDEPREKRTLMQAARYIRSHPKLIRLMGLHAIVWAGAMIVYSAVLAVGKINFELSGNDLLEHFAWMGPVLGFGMLVGAILVGLIRTRREVVLPMMLSLLLAGLCVTVVAFVKVYWLALLCSFLLGLFGNITIISALTLLQSITPNYIRGRVMGLDSMSSTAMSVIVSAIVYQMPDADRNILTVMYFVGPVMFLIGLVQLVRHMKSGRMDSAAANVFRRIERWFCLVWHRLEWTDLHRVPRTGGVILASNHTTALDPFLLQAAVPRPIRWLMLTSYRFRAFEPLWRTIDPVFLEVDPASDEVAPGPAQVRDLAKRLRGGDLVGVFPEGHLQYESRELDTFQEGAAALSRLSGAVIVPCFISGTPRSRSMITHLFKPTHSRIAFGEGFVVSRGDDVAAATASLRAAIEQLAAEEAERAEGRGRRRFRRRKKLDAE</sequence>
<dbReference type="EMBL" id="AP012338">
    <property type="protein sequence ID" value="BAM04723.1"/>
    <property type="molecule type" value="Genomic_DNA"/>
</dbReference>
<feature type="domain" description="Phospholipid/glycerol acyltransferase" evidence="7">
    <location>
        <begin position="458"/>
        <end position="576"/>
    </location>
</feature>
<feature type="transmembrane region" description="Helical" evidence="6">
    <location>
        <begin position="237"/>
        <end position="257"/>
    </location>
</feature>
<proteinExistence type="predicted"/>
<keyword evidence="9" id="KW-1185">Reference proteome</keyword>
<dbReference type="Gene3D" id="1.20.1250.20">
    <property type="entry name" value="MFS general substrate transporter like domains"/>
    <property type="match status" value="1"/>
</dbReference>
<protein>
    <submittedName>
        <fullName evidence="8">Major facilitator superfamily protein</fullName>
    </submittedName>
</protein>
<accession>I0IHI5</accession>
<feature type="transmembrane region" description="Helical" evidence="6">
    <location>
        <begin position="155"/>
        <end position="176"/>
    </location>
</feature>
<feature type="transmembrane region" description="Helical" evidence="6">
    <location>
        <begin position="277"/>
        <end position="297"/>
    </location>
</feature>
<dbReference type="Pfam" id="PF01553">
    <property type="entry name" value="Acyltransferase"/>
    <property type="match status" value="1"/>
</dbReference>
<evidence type="ECO:0000256" key="2">
    <source>
        <dbReference type="ARBA" id="ARBA00022475"/>
    </source>
</evidence>
<dbReference type="HOGENOM" id="CLU_423276_0_0_0"/>
<dbReference type="STRING" id="1142394.PSMK_25640"/>
<dbReference type="GO" id="GO:0005886">
    <property type="term" value="C:plasma membrane"/>
    <property type="evidence" value="ECO:0007669"/>
    <property type="project" value="UniProtKB-SubCell"/>
</dbReference>
<feature type="transmembrane region" description="Helical" evidence="6">
    <location>
        <begin position="188"/>
        <end position="205"/>
    </location>
</feature>
<dbReference type="SUPFAM" id="SSF103473">
    <property type="entry name" value="MFS general substrate transporter"/>
    <property type="match status" value="1"/>
</dbReference>
<evidence type="ECO:0000313" key="9">
    <source>
        <dbReference type="Proteomes" id="UP000007881"/>
    </source>
</evidence>
<dbReference type="InterPro" id="IPR002123">
    <property type="entry name" value="Plipid/glycerol_acylTrfase"/>
</dbReference>
<gene>
    <name evidence="8" type="ordered locus">PSMK_25640</name>
</gene>
<evidence type="ECO:0000256" key="6">
    <source>
        <dbReference type="SAM" id="Phobius"/>
    </source>
</evidence>
<dbReference type="InterPro" id="IPR011701">
    <property type="entry name" value="MFS"/>
</dbReference>
<keyword evidence="5 6" id="KW-0472">Membrane</keyword>
<feature type="transmembrane region" description="Helical" evidence="6">
    <location>
        <begin position="117"/>
        <end position="134"/>
    </location>
</feature>
<dbReference type="InterPro" id="IPR036259">
    <property type="entry name" value="MFS_trans_sf"/>
</dbReference>
<feature type="transmembrane region" description="Helical" evidence="6">
    <location>
        <begin position="397"/>
        <end position="414"/>
    </location>
</feature>
<feature type="transmembrane region" description="Helical" evidence="6">
    <location>
        <begin position="304"/>
        <end position="324"/>
    </location>
</feature>
<feature type="transmembrane region" description="Helical" evidence="6">
    <location>
        <begin position="57"/>
        <end position="75"/>
    </location>
</feature>
<dbReference type="RefSeq" id="WP_014437936.1">
    <property type="nucleotide sequence ID" value="NC_017080.1"/>
</dbReference>
<keyword evidence="3 6" id="KW-0812">Transmembrane</keyword>
<dbReference type="CDD" id="cd07989">
    <property type="entry name" value="LPLAT_AGPAT-like"/>
    <property type="match status" value="1"/>
</dbReference>
<evidence type="ECO:0000256" key="4">
    <source>
        <dbReference type="ARBA" id="ARBA00022989"/>
    </source>
</evidence>
<evidence type="ECO:0000256" key="3">
    <source>
        <dbReference type="ARBA" id="ARBA00022692"/>
    </source>
</evidence>
<keyword evidence="2" id="KW-1003">Cell membrane</keyword>
<organism evidence="8 9">
    <name type="scientific">Phycisphaera mikurensis (strain NBRC 102666 / KCTC 22515 / FYK2301M01)</name>
    <dbReference type="NCBI Taxonomy" id="1142394"/>
    <lineage>
        <taxon>Bacteria</taxon>
        <taxon>Pseudomonadati</taxon>
        <taxon>Planctomycetota</taxon>
        <taxon>Phycisphaerae</taxon>
        <taxon>Phycisphaerales</taxon>
        <taxon>Phycisphaeraceae</taxon>
        <taxon>Phycisphaera</taxon>
    </lineage>
</organism>
<dbReference type="CDD" id="cd06173">
    <property type="entry name" value="MFS_MefA_like"/>
    <property type="match status" value="1"/>
</dbReference>
<name>I0IHI5_PHYMF</name>